<evidence type="ECO:0000256" key="11">
    <source>
        <dbReference type="SAM" id="MobiDB-lite"/>
    </source>
</evidence>
<reference evidence="12" key="1">
    <citation type="submission" date="2021-04" db="EMBL/GenBank/DDBJ databases">
        <authorList>
            <consortium name="Wellcome Sanger Institute Data Sharing"/>
        </authorList>
    </citation>
    <scope>NUCLEOTIDE SEQUENCE [LARGE SCALE GENOMIC DNA]</scope>
</reference>
<evidence type="ECO:0000256" key="3">
    <source>
        <dbReference type="ARBA" id="ARBA00022490"/>
    </source>
</evidence>
<sequence length="203" mass="23089">MDSEYIKRHLGKCLAEGLAELAEQRPVNPILYLAHWLYKYNANAEYETERKASLAILEQEQAKAREEALHQEKLRAEERKFSEALEESKKLSEKQPRVSDEPRPAAKGAAEDNQPGTEEKPKSPDPKNQQDTDVHRTEVDAEPEVVTENLTSEESPEGHPVEDVKEETEQPVEKNEVELMSDQTEEKTEVEPSSNPSEEKTGR</sequence>
<organism evidence="12 13">
    <name type="scientific">Anabas testudineus</name>
    <name type="common">Climbing perch</name>
    <name type="synonym">Anthias testudineus</name>
    <dbReference type="NCBI Taxonomy" id="64144"/>
    <lineage>
        <taxon>Eukaryota</taxon>
        <taxon>Metazoa</taxon>
        <taxon>Chordata</taxon>
        <taxon>Craniata</taxon>
        <taxon>Vertebrata</taxon>
        <taxon>Euteleostomi</taxon>
        <taxon>Actinopterygii</taxon>
        <taxon>Neopterygii</taxon>
        <taxon>Teleostei</taxon>
        <taxon>Neoteleostei</taxon>
        <taxon>Acanthomorphata</taxon>
        <taxon>Anabantaria</taxon>
        <taxon>Anabantiformes</taxon>
        <taxon>Anabantoidei</taxon>
        <taxon>Anabantidae</taxon>
        <taxon>Anabas</taxon>
    </lineage>
</organism>
<comment type="subunit">
    <text evidence="9">Component of the axonemal radial spoke complex 1 (RS1), at least composed of spoke head proteins RSPH1, RSPH3, RSPH9 and the cilia-specific component RSPH4A or sperm-specific component RSPH6A, spoke stalk proteins RSPH14, DNAJB13, DYDC1, ROPN1L and NME5, and the anchor protein IQUB. Interacts with SH3GL3.</text>
</comment>
<dbReference type="FunFam" id="1.20.890.10:FF:000009">
    <property type="entry name" value="DPY30 domain-containing protein 1"/>
    <property type="match status" value="1"/>
</dbReference>
<accession>A0A7N6BKZ1</accession>
<evidence type="ECO:0000256" key="4">
    <source>
        <dbReference type="ARBA" id="ARBA00022846"/>
    </source>
</evidence>
<evidence type="ECO:0000256" key="6">
    <source>
        <dbReference type="ARBA" id="ARBA00023212"/>
    </source>
</evidence>
<evidence type="ECO:0000256" key="5">
    <source>
        <dbReference type="ARBA" id="ARBA00023069"/>
    </source>
</evidence>
<dbReference type="Ensembl" id="ENSATET00000040453.2">
    <property type="protein sequence ID" value="ENSATEP00000062602.1"/>
    <property type="gene ID" value="ENSATEG00000029457.2"/>
</dbReference>
<evidence type="ECO:0000256" key="8">
    <source>
        <dbReference type="ARBA" id="ARBA00058296"/>
    </source>
</evidence>
<dbReference type="CDD" id="cd22966">
    <property type="entry name" value="DD_DYDC-like"/>
    <property type="match status" value="1"/>
</dbReference>
<feature type="compositionally biased region" description="Basic and acidic residues" evidence="11">
    <location>
        <begin position="63"/>
        <end position="104"/>
    </location>
</feature>
<name>A0A7N6BKZ1_ANATE</name>
<dbReference type="PANTHER" id="PTHR23356:SF16">
    <property type="entry name" value="DPY30 DOMAIN CONTAINING 2"/>
    <property type="match status" value="1"/>
</dbReference>
<dbReference type="OrthoDB" id="432281at2759"/>
<evidence type="ECO:0000313" key="13">
    <source>
        <dbReference type="Proteomes" id="UP000265040"/>
    </source>
</evidence>
<feature type="compositionally biased region" description="Basic and acidic residues" evidence="11">
    <location>
        <begin position="156"/>
        <end position="177"/>
    </location>
</feature>
<evidence type="ECO:0000256" key="9">
    <source>
        <dbReference type="ARBA" id="ARBA00062391"/>
    </source>
</evidence>
<dbReference type="InterPro" id="IPR049630">
    <property type="entry name" value="DYDC-like_DD"/>
</dbReference>
<protein>
    <recommendedName>
        <fullName evidence="10">DPY30 domain-containing protein 1</fullName>
    </recommendedName>
</protein>
<feature type="region of interest" description="Disordered" evidence="11">
    <location>
        <begin position="63"/>
        <end position="203"/>
    </location>
</feature>
<gene>
    <name evidence="12" type="primary">DYDC2</name>
</gene>
<comment type="function">
    <text evidence="8">Functions as part of axonemal radial spoke complexes that play an important part in the motility of sperm and cilia. Plays a crucial role during acrosome biogenesis.</text>
</comment>
<keyword evidence="13" id="KW-1185">Reference proteome</keyword>
<keyword evidence="6" id="KW-0206">Cytoskeleton</keyword>
<dbReference type="PANTHER" id="PTHR23356">
    <property type="entry name" value="DPY30-RELATED"/>
    <property type="match status" value="1"/>
</dbReference>
<dbReference type="Proteomes" id="UP000265040">
    <property type="component" value="Chromosome 19"/>
</dbReference>
<comment type="subcellular location">
    <subcellularLocation>
        <location evidence="1">Cytoplasm</location>
        <location evidence="1">Cytoskeleton</location>
        <location evidence="1">Flagellum axoneme</location>
    </subcellularLocation>
</comment>
<keyword evidence="7" id="KW-0966">Cell projection</keyword>
<keyword evidence="3" id="KW-0963">Cytoplasm</keyword>
<dbReference type="InterPro" id="IPR007858">
    <property type="entry name" value="Dpy-30_motif"/>
</dbReference>
<dbReference type="Pfam" id="PF05186">
    <property type="entry name" value="Dpy-30"/>
    <property type="match status" value="1"/>
</dbReference>
<feature type="compositionally biased region" description="Basic and acidic residues" evidence="11">
    <location>
        <begin position="117"/>
        <end position="139"/>
    </location>
</feature>
<keyword evidence="4" id="KW-0282">Flagellum</keyword>
<evidence type="ECO:0000256" key="2">
    <source>
        <dbReference type="ARBA" id="ARBA00010849"/>
    </source>
</evidence>
<evidence type="ECO:0000256" key="10">
    <source>
        <dbReference type="ARBA" id="ARBA00068754"/>
    </source>
</evidence>
<evidence type="ECO:0000313" key="12">
    <source>
        <dbReference type="Ensembl" id="ENSATEP00000062602.1"/>
    </source>
</evidence>
<keyword evidence="5" id="KW-0969">Cilium</keyword>
<dbReference type="Gene3D" id="1.20.890.10">
    <property type="entry name" value="cAMP-dependent protein kinase regulatory subunit, dimerization-anchoring domain"/>
    <property type="match status" value="1"/>
</dbReference>
<reference evidence="12" key="2">
    <citation type="submission" date="2025-08" db="UniProtKB">
        <authorList>
            <consortium name="Ensembl"/>
        </authorList>
    </citation>
    <scope>IDENTIFICATION</scope>
</reference>
<dbReference type="InParanoid" id="A0A7N6BKZ1"/>
<evidence type="ECO:0000256" key="1">
    <source>
        <dbReference type="ARBA" id="ARBA00004611"/>
    </source>
</evidence>
<dbReference type="GeneTree" id="ENSGT00940000169341"/>
<dbReference type="GO" id="GO:0048188">
    <property type="term" value="C:Set1C/COMPASS complex"/>
    <property type="evidence" value="ECO:0007669"/>
    <property type="project" value="InterPro"/>
</dbReference>
<dbReference type="AlphaFoldDB" id="A0A7N6BKZ1"/>
<comment type="similarity">
    <text evidence="2">Belongs to the dpy-30 family.</text>
</comment>
<evidence type="ECO:0000256" key="7">
    <source>
        <dbReference type="ARBA" id="ARBA00023273"/>
    </source>
</evidence>
<reference evidence="12" key="3">
    <citation type="submission" date="2025-09" db="UniProtKB">
        <authorList>
            <consortium name="Ensembl"/>
        </authorList>
    </citation>
    <scope>IDENTIFICATION</scope>
</reference>
<dbReference type="InterPro" id="IPR037856">
    <property type="entry name" value="Sdc1/DPY30"/>
</dbReference>
<proteinExistence type="inferred from homology"/>